<dbReference type="AlphaFoldDB" id="A0A9W6RHF3"/>
<gene>
    <name evidence="1" type="ORF">Airi01_040650</name>
</gene>
<name>A0A9W6RHF3_9ACTN</name>
<reference evidence="1" key="1">
    <citation type="submission" date="2023-03" db="EMBL/GenBank/DDBJ databases">
        <title>Actinoallomurus iriomotensis NBRC 103681.</title>
        <authorList>
            <person name="Ichikawa N."/>
            <person name="Sato H."/>
            <person name="Tonouchi N."/>
        </authorList>
    </citation>
    <scope>NUCLEOTIDE SEQUENCE</scope>
    <source>
        <strain evidence="1">NBRC 103681</strain>
    </source>
</reference>
<dbReference type="RefSeq" id="WP_285623241.1">
    <property type="nucleotide sequence ID" value="NZ_BSTJ01000004.1"/>
</dbReference>
<proteinExistence type="predicted"/>
<protein>
    <recommendedName>
        <fullName evidence="3">DUF1963 domain-containing protein</fullName>
    </recommendedName>
</protein>
<sequence>MIVARLITLSGLAPAALPQARQLLPLSEHRTGPAAREAADVALAEQIREIHTDSSGTYGAPRVAAGRVRLGTPLQHPPPPLPPRADVPDRLREHLDREVDHVVPGRMNPCPKFGVKAPPHALPPSGHESITRMAIGHASLVRLARRELPPAVADQWVGLLRPSLHLRAADEDEPLVGQLGGVPVLPDGFAWPHWDGYGPLAFVAEIDCGQLPSSTLSMPRTGTLLFFCADGQVGSDPYSGWPPTVRGDPENRAAARVVYIPAGTPVSERNGPAGIEPYSLVELAGELFTTGPAWDSPVFREAIAHLDDDIHAFMSDSSNQKSFGEALWDLMPKAPGRHRISGHADPIQEAVELDVAHTRLDGAVPYGNPALREEALRWTLLAQFDSDEQAGMRWGGAGCLYWLMRPHDLATRRFDAALFTWQRD</sequence>
<dbReference type="SUPFAM" id="SSF103032">
    <property type="entry name" value="Hypothetical protein YwqG"/>
    <property type="match status" value="1"/>
</dbReference>
<dbReference type="PANTHER" id="PTHR36436:SF6">
    <property type="entry name" value="SLL5081 PROTEIN"/>
    <property type="match status" value="1"/>
</dbReference>
<organism evidence="1 2">
    <name type="scientific">Actinoallomurus iriomotensis</name>
    <dbReference type="NCBI Taxonomy" id="478107"/>
    <lineage>
        <taxon>Bacteria</taxon>
        <taxon>Bacillati</taxon>
        <taxon>Actinomycetota</taxon>
        <taxon>Actinomycetes</taxon>
        <taxon>Streptosporangiales</taxon>
        <taxon>Thermomonosporaceae</taxon>
        <taxon>Actinoallomurus</taxon>
    </lineage>
</organism>
<dbReference type="PANTHER" id="PTHR36436">
    <property type="entry name" value="SLL5081 PROTEIN"/>
    <property type="match status" value="1"/>
</dbReference>
<evidence type="ECO:0000313" key="2">
    <source>
        <dbReference type="Proteomes" id="UP001165135"/>
    </source>
</evidence>
<dbReference type="InterPro" id="IPR015315">
    <property type="entry name" value="DUF1963"/>
</dbReference>
<evidence type="ECO:0008006" key="3">
    <source>
        <dbReference type="Google" id="ProtNLM"/>
    </source>
</evidence>
<evidence type="ECO:0000313" key="1">
    <source>
        <dbReference type="EMBL" id="GLY75798.1"/>
    </source>
</evidence>
<accession>A0A9W6RHF3</accession>
<comment type="caution">
    <text evidence="1">The sequence shown here is derived from an EMBL/GenBank/DDBJ whole genome shotgun (WGS) entry which is preliminary data.</text>
</comment>
<dbReference type="Proteomes" id="UP001165135">
    <property type="component" value="Unassembled WGS sequence"/>
</dbReference>
<dbReference type="EMBL" id="BSTJ01000004">
    <property type="protein sequence ID" value="GLY75798.1"/>
    <property type="molecule type" value="Genomic_DNA"/>
</dbReference>
<dbReference type="Pfam" id="PF09234">
    <property type="entry name" value="DUF1963"/>
    <property type="match status" value="1"/>
</dbReference>
<dbReference type="Gene3D" id="2.30.320.10">
    <property type="entry name" value="YwqG-like"/>
    <property type="match status" value="1"/>
</dbReference>
<dbReference type="InterPro" id="IPR035948">
    <property type="entry name" value="YwqG-like_sf"/>
</dbReference>